<dbReference type="STRING" id="948102.BKG76_21815"/>
<name>A0A1S1L5Z8_9MYCO</name>
<keyword evidence="1" id="KW-0472">Membrane</keyword>
<protein>
    <recommendedName>
        <fullName evidence="4">DUF4352 domain-containing protein</fullName>
    </recommendedName>
</protein>
<dbReference type="Proteomes" id="UP000179616">
    <property type="component" value="Unassembled WGS sequence"/>
</dbReference>
<proteinExistence type="predicted"/>
<evidence type="ECO:0008006" key="4">
    <source>
        <dbReference type="Google" id="ProtNLM"/>
    </source>
</evidence>
<keyword evidence="1" id="KW-0812">Transmembrane</keyword>
<dbReference type="GeneID" id="57169465"/>
<reference evidence="2 3" key="1">
    <citation type="submission" date="2016-10" db="EMBL/GenBank/DDBJ databases">
        <title>Evaluation of Human, Veterinary and Environmental Mycobacterium chelonae Isolates by Core Genome Phylogenomic Analysis, Targeted Gene Comparison, and Anti-microbial Susceptibility Patterns: A Tale of Mistaken Identities.</title>
        <authorList>
            <person name="Fogelson S.B."/>
            <person name="Camus A.C."/>
            <person name="Lorenz W."/>
            <person name="Vasireddy R."/>
            <person name="Vasireddy S."/>
            <person name="Smith T."/>
            <person name="Brown-Elliott B.A."/>
            <person name="Wallace R.J.Jr."/>
            <person name="Hasan N.A."/>
            <person name="Reischl U."/>
            <person name="Sanchez S."/>
        </authorList>
    </citation>
    <scope>NUCLEOTIDE SEQUENCE [LARGE SCALE GENOMIC DNA]</scope>
    <source>
        <strain evidence="2 3">1559</strain>
    </source>
</reference>
<dbReference type="EMBL" id="MLIK01000024">
    <property type="protein sequence ID" value="OHU19120.1"/>
    <property type="molecule type" value="Genomic_DNA"/>
</dbReference>
<sequence length="184" mass="20257">MTETYEPSAAKHRRSSVHNLFSRLWFRNTVAGAVAAVTIVAIGFLSFREPWNTYRASVTPQHTVPAGQSQIIDGQMWELGPIRHLGKWPRAFSSTIPKGTEISVVTIKRSGPAPQTYCRARITDGAHAWLAESYSGIPFPDGTSDMCSKPGSLLFAFVVPEQIRATSVDIMDGDRISVRLNIPD</sequence>
<dbReference type="OrthoDB" id="4762808at2"/>
<evidence type="ECO:0000313" key="2">
    <source>
        <dbReference type="EMBL" id="OHU19120.1"/>
    </source>
</evidence>
<comment type="caution">
    <text evidence="2">The sequence shown here is derived from an EMBL/GenBank/DDBJ whole genome shotgun (WGS) entry which is preliminary data.</text>
</comment>
<feature type="transmembrane region" description="Helical" evidence="1">
    <location>
        <begin position="24"/>
        <end position="47"/>
    </location>
</feature>
<gene>
    <name evidence="2" type="ORF">BKG76_21815</name>
</gene>
<accession>A0A1S1L5Z8</accession>
<dbReference type="AlphaFoldDB" id="A0A1S1L5Z8"/>
<dbReference type="RefSeq" id="WP_070939770.1">
    <property type="nucleotide sequence ID" value="NZ_MLIK01000024.1"/>
</dbReference>
<evidence type="ECO:0000313" key="3">
    <source>
        <dbReference type="Proteomes" id="UP000179616"/>
    </source>
</evidence>
<evidence type="ECO:0000256" key="1">
    <source>
        <dbReference type="SAM" id="Phobius"/>
    </source>
</evidence>
<keyword evidence="1" id="KW-1133">Transmembrane helix</keyword>
<organism evidence="2 3">
    <name type="scientific">Mycobacteroides franklinii</name>
    <dbReference type="NCBI Taxonomy" id="948102"/>
    <lineage>
        <taxon>Bacteria</taxon>
        <taxon>Bacillati</taxon>
        <taxon>Actinomycetota</taxon>
        <taxon>Actinomycetes</taxon>
        <taxon>Mycobacteriales</taxon>
        <taxon>Mycobacteriaceae</taxon>
        <taxon>Mycobacteroides</taxon>
    </lineage>
</organism>